<dbReference type="EMBL" id="LWDP01000018">
    <property type="protein sequence ID" value="ORD94503.1"/>
    <property type="molecule type" value="Genomic_DNA"/>
</dbReference>
<dbReference type="CDD" id="cd02440">
    <property type="entry name" value="AdoMet_MTases"/>
    <property type="match status" value="1"/>
</dbReference>
<evidence type="ECO:0000313" key="3">
    <source>
        <dbReference type="Proteomes" id="UP000192639"/>
    </source>
</evidence>
<dbReference type="PANTHER" id="PTHR12734:SF0">
    <property type="entry name" value="18S RRNA (GUANINE-N(7))-METHYLTRANSFERASE-RELATED"/>
    <property type="match status" value="1"/>
</dbReference>
<gene>
    <name evidence="2" type="primary">WBS22</name>
    <name evidence="2" type="ORF">ECANGB1_646</name>
</gene>
<dbReference type="InterPro" id="IPR041698">
    <property type="entry name" value="Methyltransf_25"/>
</dbReference>
<organism evidence="2 3">
    <name type="scientific">Enterospora canceri</name>
    <dbReference type="NCBI Taxonomy" id="1081671"/>
    <lineage>
        <taxon>Eukaryota</taxon>
        <taxon>Fungi</taxon>
        <taxon>Fungi incertae sedis</taxon>
        <taxon>Microsporidia</taxon>
        <taxon>Enterocytozoonidae</taxon>
        <taxon>Enterospora</taxon>
    </lineage>
</organism>
<dbReference type="GO" id="GO:0016435">
    <property type="term" value="F:rRNA (guanine) methyltransferase activity"/>
    <property type="evidence" value="ECO:0007669"/>
    <property type="project" value="EnsemblFungi"/>
</dbReference>
<sequence length="202" mass="22868">MSAKNKPELTNPPELFYDRKESGKYHRSSRIQKIQREIAERCVELLEVEEKSHGLMVLDIGCGTGISTECVTGAFDDAVVAGMDISSEMLNCVEDENVELFLGDIGEKWPFSDGVFDYAISCSVIQWLFQSYKKQDIPARRIRGFFSELHRTVKTKAVLQFYASRKETEILTKAAKRAGFVGGLQVDGEGTRNEKKFLVLWK</sequence>
<dbReference type="OrthoDB" id="2877at2759"/>
<evidence type="ECO:0000313" key="2">
    <source>
        <dbReference type="EMBL" id="ORD94503.1"/>
    </source>
</evidence>
<protein>
    <submittedName>
        <fullName evidence="2">WBS22</fullName>
    </submittedName>
</protein>
<accession>A0A1Y1S7T9</accession>
<dbReference type="Proteomes" id="UP000192639">
    <property type="component" value="Unassembled WGS sequence"/>
</dbReference>
<dbReference type="AlphaFoldDB" id="A0A1Y1S7T9"/>
<dbReference type="GO" id="GO:0000447">
    <property type="term" value="P:endonucleolytic cleavage in ITS1 to separate SSU-rRNA from 5.8S rRNA and LSU-rRNA from tricistronic rRNA transcript (SSU-rRNA, 5.8S rRNA, LSU-rRNA)"/>
    <property type="evidence" value="ECO:0007669"/>
    <property type="project" value="EnsemblFungi"/>
</dbReference>
<dbReference type="VEuPathDB" id="MicrosporidiaDB:ECANGB1_646"/>
<comment type="caution">
    <text evidence="2">The sequence shown here is derived from an EMBL/GenBank/DDBJ whole genome shotgun (WGS) entry which is preliminary data.</text>
</comment>
<proteinExistence type="predicted"/>
<name>A0A1Y1S7T9_9MICR</name>
<reference evidence="2 3" key="1">
    <citation type="journal article" date="2017" name="Environ. Microbiol.">
        <title>Decay of the glycolytic pathway and adaptation to intranuclear parasitism within Enterocytozoonidae microsporidia.</title>
        <authorList>
            <person name="Wiredu Boakye D."/>
            <person name="Jaroenlak P."/>
            <person name="Prachumwat A."/>
            <person name="Williams T.A."/>
            <person name="Bateman K.S."/>
            <person name="Itsathitphaisarn O."/>
            <person name="Sritunyalucksana K."/>
            <person name="Paszkiewicz K.H."/>
            <person name="Moore K.A."/>
            <person name="Stentiford G.D."/>
            <person name="Williams B.A."/>
        </authorList>
    </citation>
    <scope>NUCLEOTIDE SEQUENCE [LARGE SCALE GENOMIC DNA]</scope>
    <source>
        <strain evidence="2 3">GB1</strain>
    </source>
</reference>
<dbReference type="Gene3D" id="3.40.50.150">
    <property type="entry name" value="Vaccinia Virus protein VP39"/>
    <property type="match status" value="1"/>
</dbReference>
<dbReference type="GO" id="GO:0070476">
    <property type="term" value="P:rRNA (guanine-N7)-methylation"/>
    <property type="evidence" value="ECO:0007669"/>
    <property type="project" value="EnsemblFungi"/>
</dbReference>
<dbReference type="Pfam" id="PF13649">
    <property type="entry name" value="Methyltransf_25"/>
    <property type="match status" value="1"/>
</dbReference>
<dbReference type="PANTHER" id="PTHR12734">
    <property type="entry name" value="METHYLTRANSFERASE-RELATED"/>
    <property type="match status" value="1"/>
</dbReference>
<dbReference type="SUPFAM" id="SSF53335">
    <property type="entry name" value="S-adenosyl-L-methionine-dependent methyltransferases"/>
    <property type="match status" value="1"/>
</dbReference>
<dbReference type="GO" id="GO:0005730">
    <property type="term" value="C:nucleolus"/>
    <property type="evidence" value="ECO:0007669"/>
    <property type="project" value="EnsemblFungi"/>
</dbReference>
<keyword evidence="3" id="KW-1185">Reference proteome</keyword>
<dbReference type="InterPro" id="IPR039769">
    <property type="entry name" value="Bud23-like"/>
</dbReference>
<dbReference type="GO" id="GO:0043527">
    <property type="term" value="C:tRNA methyltransferase complex"/>
    <property type="evidence" value="ECO:0007669"/>
    <property type="project" value="EnsemblFungi"/>
</dbReference>
<evidence type="ECO:0000259" key="1">
    <source>
        <dbReference type="Pfam" id="PF13649"/>
    </source>
</evidence>
<dbReference type="InterPro" id="IPR029063">
    <property type="entry name" value="SAM-dependent_MTases_sf"/>
</dbReference>
<feature type="domain" description="Methyltransferase" evidence="1">
    <location>
        <begin position="57"/>
        <end position="128"/>
    </location>
</feature>
<dbReference type="GO" id="GO:0000056">
    <property type="term" value="P:ribosomal small subunit export from nucleus"/>
    <property type="evidence" value="ECO:0007669"/>
    <property type="project" value="EnsemblFungi"/>
</dbReference>